<dbReference type="AlphaFoldDB" id="A0A645EXV4"/>
<gene>
    <name evidence="2" type="ORF">SDC9_153253</name>
</gene>
<dbReference type="EMBL" id="VSSQ01051881">
    <property type="protein sequence ID" value="MPN05999.1"/>
    <property type="molecule type" value="Genomic_DNA"/>
</dbReference>
<sequence>MMSFEMFSQFSILGSDTHRTGIEVTFTHDDATQHNQGAGGKSEFFRAEKR</sequence>
<protein>
    <submittedName>
        <fullName evidence="2">Uncharacterized protein</fullName>
    </submittedName>
</protein>
<evidence type="ECO:0000313" key="2">
    <source>
        <dbReference type="EMBL" id="MPN05999.1"/>
    </source>
</evidence>
<accession>A0A645EXV4</accession>
<evidence type="ECO:0000256" key="1">
    <source>
        <dbReference type="SAM" id="MobiDB-lite"/>
    </source>
</evidence>
<comment type="caution">
    <text evidence="2">The sequence shown here is derived from an EMBL/GenBank/DDBJ whole genome shotgun (WGS) entry which is preliminary data.</text>
</comment>
<feature type="region of interest" description="Disordered" evidence="1">
    <location>
        <begin position="27"/>
        <end position="50"/>
    </location>
</feature>
<reference evidence="2" key="1">
    <citation type="submission" date="2019-08" db="EMBL/GenBank/DDBJ databases">
        <authorList>
            <person name="Kucharzyk K."/>
            <person name="Murdoch R.W."/>
            <person name="Higgins S."/>
            <person name="Loffler F."/>
        </authorList>
    </citation>
    <scope>NUCLEOTIDE SEQUENCE</scope>
</reference>
<organism evidence="2">
    <name type="scientific">bioreactor metagenome</name>
    <dbReference type="NCBI Taxonomy" id="1076179"/>
    <lineage>
        <taxon>unclassified sequences</taxon>
        <taxon>metagenomes</taxon>
        <taxon>ecological metagenomes</taxon>
    </lineage>
</organism>
<name>A0A645EXV4_9ZZZZ</name>
<proteinExistence type="predicted"/>